<evidence type="ECO:0000256" key="2">
    <source>
        <dbReference type="ARBA" id="ARBA00022694"/>
    </source>
</evidence>
<dbReference type="InterPro" id="IPR050170">
    <property type="entry name" value="TruD_pseudoU_synthase"/>
</dbReference>
<keyword evidence="7" id="KW-1185">Reference proteome</keyword>
<evidence type="ECO:0000313" key="6">
    <source>
        <dbReference type="EMBL" id="MBU2787495.1"/>
    </source>
</evidence>
<comment type="caution">
    <text evidence="6">The sequence shown here is derived from an EMBL/GenBank/DDBJ whole genome shotgun (WGS) entry which is preliminary data.</text>
</comment>
<protein>
    <recommendedName>
        <fullName evidence="4">tRNA pseudouridine synthase D</fullName>
        <ecNumber evidence="4">5.4.99.27</ecNumber>
    </recommendedName>
    <alternativeName>
        <fullName evidence="4">tRNA pseudouridine(13) synthase</fullName>
    </alternativeName>
    <alternativeName>
        <fullName evidence="4">tRNA pseudouridylate synthase D</fullName>
    </alternativeName>
    <alternativeName>
        <fullName evidence="4">tRNA-uridine isomerase D</fullName>
    </alternativeName>
</protein>
<dbReference type="InterPro" id="IPR001656">
    <property type="entry name" value="PsdUridine_synth_TruD"/>
</dbReference>
<keyword evidence="3 4" id="KW-0413">Isomerase</keyword>
<dbReference type="InterPro" id="IPR020103">
    <property type="entry name" value="PsdUridine_synth_cat_dom_sf"/>
</dbReference>
<evidence type="ECO:0000256" key="3">
    <source>
        <dbReference type="ARBA" id="ARBA00023235"/>
    </source>
</evidence>
<dbReference type="AlphaFoldDB" id="A0AAE2YNT1"/>
<accession>A0AAE2YNT1</accession>
<dbReference type="GO" id="GO:0031119">
    <property type="term" value="P:tRNA pseudouridine synthesis"/>
    <property type="evidence" value="ECO:0007669"/>
    <property type="project" value="UniProtKB-UniRule"/>
</dbReference>
<dbReference type="InterPro" id="IPR043165">
    <property type="entry name" value="TruD_insert_sf"/>
</dbReference>
<dbReference type="PANTHER" id="PTHR47811:SF1">
    <property type="entry name" value="TRNA PSEUDOURIDINE SYNTHASE D"/>
    <property type="match status" value="1"/>
</dbReference>
<dbReference type="EC" id="5.4.99.27" evidence="4"/>
<comment type="catalytic activity">
    <reaction evidence="4">
        <text>uridine(13) in tRNA = pseudouridine(13) in tRNA</text>
        <dbReference type="Rhea" id="RHEA:42540"/>
        <dbReference type="Rhea" id="RHEA-COMP:10105"/>
        <dbReference type="Rhea" id="RHEA-COMP:10106"/>
        <dbReference type="ChEBI" id="CHEBI:65314"/>
        <dbReference type="ChEBI" id="CHEBI:65315"/>
        <dbReference type="EC" id="5.4.99.27"/>
    </reaction>
</comment>
<feature type="active site" description="Nucleophile" evidence="4">
    <location>
        <position position="81"/>
    </location>
</feature>
<dbReference type="PANTHER" id="PTHR47811">
    <property type="entry name" value="TRNA PSEUDOURIDINE SYNTHASE D"/>
    <property type="match status" value="1"/>
</dbReference>
<dbReference type="Proteomes" id="UP001197378">
    <property type="component" value="Unassembled WGS sequence"/>
</dbReference>
<dbReference type="InterPro" id="IPR042214">
    <property type="entry name" value="TruD_catalytic"/>
</dbReference>
<dbReference type="GO" id="GO:0005829">
    <property type="term" value="C:cytosol"/>
    <property type="evidence" value="ECO:0007669"/>
    <property type="project" value="TreeGrafter"/>
</dbReference>
<dbReference type="EMBL" id="JAAXYO010000044">
    <property type="protein sequence ID" value="MBU2787495.1"/>
    <property type="molecule type" value="Genomic_DNA"/>
</dbReference>
<gene>
    <name evidence="4" type="primary">truD</name>
    <name evidence="6" type="ORF">HFQ13_04595</name>
</gene>
<organism evidence="6 7">
    <name type="scientific">Igneacidithiobacillus copahuensis</name>
    <dbReference type="NCBI Taxonomy" id="2724909"/>
    <lineage>
        <taxon>Bacteria</taxon>
        <taxon>Pseudomonadati</taxon>
        <taxon>Pseudomonadota</taxon>
        <taxon>Acidithiobacillia</taxon>
        <taxon>Acidithiobacillales</taxon>
        <taxon>Acidithiobacillaceae</taxon>
        <taxon>Igneacidithiobacillus</taxon>
    </lineage>
</organism>
<dbReference type="Gene3D" id="3.30.2350.20">
    <property type="entry name" value="TruD, catalytic domain"/>
    <property type="match status" value="1"/>
</dbReference>
<evidence type="ECO:0000313" key="7">
    <source>
        <dbReference type="Proteomes" id="UP001197378"/>
    </source>
</evidence>
<dbReference type="Gene3D" id="3.30.2340.10">
    <property type="entry name" value="TruD, insertion domain"/>
    <property type="match status" value="1"/>
</dbReference>
<dbReference type="RefSeq" id="WP_215873348.1">
    <property type="nucleotide sequence ID" value="NZ_JAAXYO010000044.1"/>
</dbReference>
<sequence>MSEIPDRWYPELALARPEGVFRSSPESFFVEEVLPFAADGEGDHAWLWVEKTRRHTEEVARLLARFAGVPARDVGYAGLKDYQARTRQAFTVPLVGREELDWGQFAAAGVQILAIDRHRRKLRRGVHRGNRFRIHVRDANDSTAWENALRVLAQQGFPNYFGAQRFGHDNLAAAGRLLTGGRRGRMPHHLRALLWSTARSALFNLVLAERVRQKSWNCILPGEIIQLAGTHSQFRAGAEELAELQARADAWDLHPTGPLPGKAAGQSKGLVGELEAEILAAWHGGDDSPGNGMAWAAALASQGLDAARRALRCRPEDMSVHAPQAGEIVLQFFLPQGSYATVLLEALGVKSEKMSSDPCP</sequence>
<evidence type="ECO:0000256" key="4">
    <source>
        <dbReference type="HAMAP-Rule" id="MF_01082"/>
    </source>
</evidence>
<name>A0AAE2YNT1_9PROT</name>
<proteinExistence type="inferred from homology"/>
<dbReference type="PROSITE" id="PS50984">
    <property type="entry name" value="TRUD"/>
    <property type="match status" value="1"/>
</dbReference>
<reference evidence="6" key="1">
    <citation type="journal article" date="2021" name="ISME J.">
        <title>Genomic evolution of the class Acidithiobacillia: deep-branching Proteobacteria living in extreme acidic conditions.</title>
        <authorList>
            <person name="Moya-Beltran A."/>
            <person name="Beard S."/>
            <person name="Rojas-Villalobos C."/>
            <person name="Issotta F."/>
            <person name="Gallardo Y."/>
            <person name="Ulloa R."/>
            <person name="Giaveno A."/>
            <person name="Degli Esposti M."/>
            <person name="Johnson D.B."/>
            <person name="Quatrini R."/>
        </authorList>
    </citation>
    <scope>NUCLEOTIDE SEQUENCE</scope>
    <source>
        <strain evidence="6">VAN18-1</strain>
    </source>
</reference>
<dbReference type="HAMAP" id="MF_01082">
    <property type="entry name" value="TruD"/>
    <property type="match status" value="1"/>
</dbReference>
<comment type="similarity">
    <text evidence="1 4">Belongs to the pseudouridine synthase TruD family.</text>
</comment>
<dbReference type="InterPro" id="IPR011760">
    <property type="entry name" value="PsdUridine_synth_TruD_insert"/>
</dbReference>
<dbReference type="GO" id="GO:0160150">
    <property type="term" value="F:tRNA pseudouridine(13) synthase activity"/>
    <property type="evidence" value="ECO:0007669"/>
    <property type="project" value="UniProtKB-EC"/>
</dbReference>
<evidence type="ECO:0000259" key="5">
    <source>
        <dbReference type="PROSITE" id="PS50984"/>
    </source>
</evidence>
<keyword evidence="2 4" id="KW-0819">tRNA processing</keyword>
<evidence type="ECO:0000256" key="1">
    <source>
        <dbReference type="ARBA" id="ARBA00007953"/>
    </source>
</evidence>
<dbReference type="CDD" id="cd01291">
    <property type="entry name" value="PseudoU_synth"/>
    <property type="match status" value="1"/>
</dbReference>
<dbReference type="SUPFAM" id="SSF55120">
    <property type="entry name" value="Pseudouridine synthase"/>
    <property type="match status" value="1"/>
</dbReference>
<dbReference type="GO" id="GO:0003723">
    <property type="term" value="F:RNA binding"/>
    <property type="evidence" value="ECO:0007669"/>
    <property type="project" value="InterPro"/>
</dbReference>
<feature type="domain" description="TRUD" evidence="5">
    <location>
        <begin position="156"/>
        <end position="313"/>
    </location>
</feature>
<dbReference type="Pfam" id="PF01142">
    <property type="entry name" value="TruD"/>
    <property type="match status" value="2"/>
</dbReference>
<comment type="function">
    <text evidence="4">Responsible for synthesis of pseudouridine from uracil-13 in transfer RNAs.</text>
</comment>